<accession>A0A9Q1ERY2</accession>
<dbReference type="AlphaFoldDB" id="A0A9Q1ERY2"/>
<reference evidence="1" key="1">
    <citation type="journal article" date="2023" name="Science">
        <title>Genome structures resolve the early diversification of teleost fishes.</title>
        <authorList>
            <person name="Parey E."/>
            <person name="Louis A."/>
            <person name="Montfort J."/>
            <person name="Bouchez O."/>
            <person name="Roques C."/>
            <person name="Iampietro C."/>
            <person name="Lluch J."/>
            <person name="Castinel A."/>
            <person name="Donnadieu C."/>
            <person name="Desvignes T."/>
            <person name="Floi Bucao C."/>
            <person name="Jouanno E."/>
            <person name="Wen M."/>
            <person name="Mejri S."/>
            <person name="Dirks R."/>
            <person name="Jansen H."/>
            <person name="Henkel C."/>
            <person name="Chen W.J."/>
            <person name="Zahm M."/>
            <person name="Cabau C."/>
            <person name="Klopp C."/>
            <person name="Thompson A.W."/>
            <person name="Robinson-Rechavi M."/>
            <person name="Braasch I."/>
            <person name="Lecointre G."/>
            <person name="Bobe J."/>
            <person name="Postlethwait J.H."/>
            <person name="Berthelot C."/>
            <person name="Roest Crollius H."/>
            <person name="Guiguen Y."/>
        </authorList>
    </citation>
    <scope>NUCLEOTIDE SEQUENCE</scope>
    <source>
        <strain evidence="1">WJC10195</strain>
    </source>
</reference>
<protein>
    <recommendedName>
        <fullName evidence="3">Reverse transcriptase</fullName>
    </recommendedName>
</protein>
<dbReference type="EMBL" id="JAINUF010000013">
    <property type="protein sequence ID" value="KAJ8343862.1"/>
    <property type="molecule type" value="Genomic_DNA"/>
</dbReference>
<dbReference type="SUPFAM" id="SSF56672">
    <property type="entry name" value="DNA/RNA polymerases"/>
    <property type="match status" value="1"/>
</dbReference>
<sequence>MSFVNNINTFNCRFDSRLLRECKSAGVSFSSRLEREEISQLVTEDKVVRKVNPSKALGPDHVEVRILKECSGELTGALCQLFNNSLHEHSVPSSWKRSEIRPIPKKSNPEELNDCCRPVALTSVVVKCMERLVLPRLMTQVRPSLDALQFVYGQNQSVEDGS</sequence>
<organism evidence="1 2">
    <name type="scientific">Synaphobranchus kaupii</name>
    <name type="common">Kaup's arrowtooth eel</name>
    <dbReference type="NCBI Taxonomy" id="118154"/>
    <lineage>
        <taxon>Eukaryota</taxon>
        <taxon>Metazoa</taxon>
        <taxon>Chordata</taxon>
        <taxon>Craniata</taxon>
        <taxon>Vertebrata</taxon>
        <taxon>Euteleostomi</taxon>
        <taxon>Actinopterygii</taxon>
        <taxon>Neopterygii</taxon>
        <taxon>Teleostei</taxon>
        <taxon>Anguilliformes</taxon>
        <taxon>Synaphobranchidae</taxon>
        <taxon>Synaphobranchus</taxon>
    </lineage>
</organism>
<evidence type="ECO:0000313" key="2">
    <source>
        <dbReference type="Proteomes" id="UP001152622"/>
    </source>
</evidence>
<dbReference type="OrthoDB" id="411173at2759"/>
<name>A0A9Q1ERY2_SYNKA</name>
<dbReference type="PANTHER" id="PTHR47510">
    <property type="entry name" value="REVERSE TRANSCRIPTASE DOMAIN-CONTAINING PROTEIN"/>
    <property type="match status" value="1"/>
</dbReference>
<proteinExistence type="predicted"/>
<dbReference type="PANTHER" id="PTHR47510:SF3">
    <property type="entry name" value="ENDO_EXONUCLEASE_PHOSPHATASE DOMAIN-CONTAINING PROTEIN"/>
    <property type="match status" value="1"/>
</dbReference>
<gene>
    <name evidence="1" type="ORF">SKAU_G00311910</name>
</gene>
<dbReference type="InterPro" id="IPR043502">
    <property type="entry name" value="DNA/RNA_pol_sf"/>
</dbReference>
<evidence type="ECO:0008006" key="3">
    <source>
        <dbReference type="Google" id="ProtNLM"/>
    </source>
</evidence>
<dbReference type="Proteomes" id="UP001152622">
    <property type="component" value="Chromosome 13"/>
</dbReference>
<keyword evidence="2" id="KW-1185">Reference proteome</keyword>
<evidence type="ECO:0000313" key="1">
    <source>
        <dbReference type="EMBL" id="KAJ8343862.1"/>
    </source>
</evidence>
<comment type="caution">
    <text evidence="1">The sequence shown here is derived from an EMBL/GenBank/DDBJ whole genome shotgun (WGS) entry which is preliminary data.</text>
</comment>